<dbReference type="OrthoDB" id="6213930at2"/>
<dbReference type="InterPro" id="IPR021370">
    <property type="entry name" value="DUF2987"/>
</dbReference>
<sequence length="221" mass="24916">MRLGFFLVLLLTMTTTTSSVLASPLKLNYSLFFGYMKTIYKLDYEYVTTAFYLQDKDSGQACLIKNAQIVVDQKREPITFTTQGQLLPFYSQQHRKDGAMIEVELLAGQENYQCDLQVTLMAKEFESVQLSDPKLALISEQLEGILKKNAGMIGKYFLPTFSGVRLQLTEPLSKQQLSALPKQVNLSENGDLLISNVLLNSDLTDSTVLLKIDRITPWITP</sequence>
<dbReference type="eggNOG" id="ENOG5031RAS">
    <property type="taxonomic scope" value="Bacteria"/>
</dbReference>
<evidence type="ECO:0000313" key="2">
    <source>
        <dbReference type="Proteomes" id="UP000000639"/>
    </source>
</evidence>
<gene>
    <name evidence="1" type="ordered locus">Ping_1408</name>
</gene>
<keyword evidence="2" id="KW-1185">Reference proteome</keyword>
<evidence type="ECO:0008006" key="3">
    <source>
        <dbReference type="Google" id="ProtNLM"/>
    </source>
</evidence>
<organism evidence="1 2">
    <name type="scientific">Psychromonas ingrahamii (strain DSM 17664 / CCUG 51855 / 37)</name>
    <dbReference type="NCBI Taxonomy" id="357804"/>
    <lineage>
        <taxon>Bacteria</taxon>
        <taxon>Pseudomonadati</taxon>
        <taxon>Pseudomonadota</taxon>
        <taxon>Gammaproteobacteria</taxon>
        <taxon>Alteromonadales</taxon>
        <taxon>Psychromonadaceae</taxon>
        <taxon>Psychromonas</taxon>
    </lineage>
</organism>
<dbReference type="AlphaFoldDB" id="A1SUR0"/>
<dbReference type="EMBL" id="CP000510">
    <property type="protein sequence ID" value="ABM03225.1"/>
    <property type="molecule type" value="Genomic_DNA"/>
</dbReference>
<accession>A1SUR0</accession>
<dbReference type="Pfam" id="PF11205">
    <property type="entry name" value="DUF2987"/>
    <property type="match status" value="1"/>
</dbReference>
<evidence type="ECO:0000313" key="1">
    <source>
        <dbReference type="EMBL" id="ABM03225.1"/>
    </source>
</evidence>
<reference evidence="1 2" key="1">
    <citation type="submission" date="2007-01" db="EMBL/GenBank/DDBJ databases">
        <title>Complete sequence of Psychromonas ingrahamii 37.</title>
        <authorList>
            <consortium name="US DOE Joint Genome Institute"/>
            <person name="Copeland A."/>
            <person name="Lucas S."/>
            <person name="Lapidus A."/>
            <person name="Barry K."/>
            <person name="Detter J.C."/>
            <person name="Glavina del Rio T."/>
            <person name="Hammon N."/>
            <person name="Israni S."/>
            <person name="Dalin E."/>
            <person name="Tice H."/>
            <person name="Pitluck S."/>
            <person name="Thompson L.S."/>
            <person name="Brettin T."/>
            <person name="Bruce D."/>
            <person name="Han C."/>
            <person name="Tapia R."/>
            <person name="Schmutz J."/>
            <person name="Larimer F."/>
            <person name="Land M."/>
            <person name="Hauser L."/>
            <person name="Kyrpides N."/>
            <person name="Ivanova N."/>
            <person name="Staley J."/>
            <person name="Richardson P."/>
        </authorList>
    </citation>
    <scope>NUCLEOTIDE SEQUENCE [LARGE SCALE GENOMIC DNA]</scope>
    <source>
        <strain evidence="1 2">37</strain>
    </source>
</reference>
<name>A1SUR0_PSYIN</name>
<protein>
    <recommendedName>
        <fullName evidence="3">DUF2987 domain-containing protein</fullName>
    </recommendedName>
</protein>
<dbReference type="Proteomes" id="UP000000639">
    <property type="component" value="Chromosome"/>
</dbReference>
<dbReference type="KEGG" id="pin:Ping_1408"/>
<dbReference type="RefSeq" id="WP_011769785.1">
    <property type="nucleotide sequence ID" value="NC_008709.1"/>
</dbReference>
<dbReference type="STRING" id="357804.Ping_1408"/>
<proteinExistence type="predicted"/>
<dbReference type="HOGENOM" id="CLU_106580_0_0_6"/>